<dbReference type="AlphaFoldDB" id="A0A7X0MZ74"/>
<feature type="transmembrane region" description="Helical" evidence="1">
    <location>
        <begin position="153"/>
        <end position="173"/>
    </location>
</feature>
<dbReference type="RefSeq" id="WP_166843596.1">
    <property type="nucleotide sequence ID" value="NZ_JAAONY010000005.1"/>
</dbReference>
<evidence type="ECO:0000313" key="2">
    <source>
        <dbReference type="EMBL" id="MBB6523864.1"/>
    </source>
</evidence>
<dbReference type="Proteomes" id="UP000528457">
    <property type="component" value="Unassembled WGS sequence"/>
</dbReference>
<organism evidence="2 3">
    <name type="scientific">Pseudoteredinibacter isoporae</name>
    <dbReference type="NCBI Taxonomy" id="570281"/>
    <lineage>
        <taxon>Bacteria</taxon>
        <taxon>Pseudomonadati</taxon>
        <taxon>Pseudomonadota</taxon>
        <taxon>Gammaproteobacteria</taxon>
        <taxon>Cellvibrionales</taxon>
        <taxon>Cellvibrionaceae</taxon>
        <taxon>Pseudoteredinibacter</taxon>
    </lineage>
</organism>
<protein>
    <recommendedName>
        <fullName evidence="4">DUF2232 domain-containing protein</fullName>
    </recommendedName>
</protein>
<dbReference type="InParanoid" id="A0A7X0MZ74"/>
<feature type="transmembrane region" description="Helical" evidence="1">
    <location>
        <begin position="68"/>
        <end position="87"/>
    </location>
</feature>
<evidence type="ECO:0000313" key="3">
    <source>
        <dbReference type="Proteomes" id="UP000528457"/>
    </source>
</evidence>
<feature type="transmembrane region" description="Helical" evidence="1">
    <location>
        <begin position="217"/>
        <end position="240"/>
    </location>
</feature>
<keyword evidence="1" id="KW-1133">Transmembrane helix</keyword>
<feature type="transmembrane region" description="Helical" evidence="1">
    <location>
        <begin position="252"/>
        <end position="273"/>
    </location>
</feature>
<feature type="transmembrane region" description="Helical" evidence="1">
    <location>
        <begin position="194"/>
        <end position="211"/>
    </location>
</feature>
<feature type="transmembrane region" description="Helical" evidence="1">
    <location>
        <begin position="15"/>
        <end position="38"/>
    </location>
</feature>
<accession>A0A7X0MZ74</accession>
<dbReference type="EMBL" id="JACHHT010000005">
    <property type="protein sequence ID" value="MBB6523864.1"/>
    <property type="molecule type" value="Genomic_DNA"/>
</dbReference>
<comment type="caution">
    <text evidence="2">The sequence shown here is derived from an EMBL/GenBank/DDBJ whole genome shotgun (WGS) entry which is preliminary data.</text>
</comment>
<name>A0A7X0MZ74_9GAMM</name>
<proteinExistence type="predicted"/>
<keyword evidence="3" id="KW-1185">Reference proteome</keyword>
<evidence type="ECO:0008006" key="4">
    <source>
        <dbReference type="Google" id="ProtNLM"/>
    </source>
</evidence>
<evidence type="ECO:0000256" key="1">
    <source>
        <dbReference type="SAM" id="Phobius"/>
    </source>
</evidence>
<gene>
    <name evidence="2" type="ORF">HNR48_004179</name>
</gene>
<keyword evidence="1" id="KW-0812">Transmembrane</keyword>
<feature type="transmembrane region" description="Helical" evidence="1">
    <location>
        <begin position="45"/>
        <end position="62"/>
    </location>
</feature>
<reference evidence="2 3" key="1">
    <citation type="submission" date="2020-08" db="EMBL/GenBank/DDBJ databases">
        <title>Genomic Encyclopedia of Type Strains, Phase IV (KMG-IV): sequencing the most valuable type-strain genomes for metagenomic binning, comparative biology and taxonomic classification.</title>
        <authorList>
            <person name="Goeker M."/>
        </authorList>
    </citation>
    <scope>NUCLEOTIDE SEQUENCE [LARGE SCALE GENOMIC DNA]</scope>
    <source>
        <strain evidence="2 3">DSM 22368</strain>
    </source>
</reference>
<keyword evidence="1" id="KW-0472">Membrane</keyword>
<feature type="transmembrane region" description="Helical" evidence="1">
    <location>
        <begin position="94"/>
        <end position="115"/>
    </location>
</feature>
<sequence>MRALAEFIMRGRLQASVAALIGSWFPLISPATVALVTLRRGASDGTVILLVAMLPALLALFASDLGPLMSLVTMLSLLLVFGVALILRRSISWAAAIMAMVALSSAASLLLGQVVPAPVESLVEVLGDLFKEIQAQAPEGEPQAQLPVPGERFALGLIAYVLALSSIASLILARWWQSMLYNPGGFGEEFRQLRLNRSSVIISFVAALYCFSQGSDYAIWASLFGFPLLLQGIAIVHFVVKQRQMGVQWLVLMYLALLFASPVALVLTLLAVLDSWIDFRGRLSQSS</sequence>